<dbReference type="GO" id="GO:0006935">
    <property type="term" value="P:chemotaxis"/>
    <property type="evidence" value="ECO:0007669"/>
    <property type="project" value="UniProtKB-ARBA"/>
</dbReference>
<dbReference type="InterPro" id="IPR003660">
    <property type="entry name" value="HAMP_dom"/>
</dbReference>
<dbReference type="PANTHER" id="PTHR32089:SF119">
    <property type="entry name" value="METHYL-ACCEPTING CHEMOTAXIS PROTEIN CTPL"/>
    <property type="match status" value="1"/>
</dbReference>
<accession>A0ABD4QX16</accession>
<dbReference type="InterPro" id="IPR004089">
    <property type="entry name" value="MCPsignal_dom"/>
</dbReference>
<name>A0ABD4QX16_VIBAN</name>
<evidence type="ECO:0000256" key="7">
    <source>
        <dbReference type="PROSITE-ProRule" id="PRU00284"/>
    </source>
</evidence>
<evidence type="ECO:0000256" key="6">
    <source>
        <dbReference type="ARBA" id="ARBA00029447"/>
    </source>
</evidence>
<dbReference type="RefSeq" id="WP_064624021.1">
    <property type="nucleotide sequence ID" value="NZ_CP022101.1"/>
</dbReference>
<gene>
    <name evidence="12" type="ORF">PL14_13365</name>
</gene>
<keyword evidence="4 9" id="KW-0472">Membrane</keyword>
<dbReference type="CDD" id="cd11386">
    <property type="entry name" value="MCP_signal"/>
    <property type="match status" value="1"/>
</dbReference>
<evidence type="ECO:0000259" key="10">
    <source>
        <dbReference type="PROSITE" id="PS50111"/>
    </source>
</evidence>
<evidence type="ECO:0000256" key="8">
    <source>
        <dbReference type="SAM" id="Coils"/>
    </source>
</evidence>
<evidence type="ECO:0000313" key="12">
    <source>
        <dbReference type="EMBL" id="MBT2919664.1"/>
    </source>
</evidence>
<feature type="domain" description="Methyl-accepting transducer" evidence="10">
    <location>
        <begin position="245"/>
        <end position="481"/>
    </location>
</feature>
<feature type="transmembrane region" description="Helical" evidence="9">
    <location>
        <begin position="166"/>
        <end position="185"/>
    </location>
</feature>
<reference evidence="12 13" key="1">
    <citation type="journal article" date="2017" name="J. Fish Dis.">
        <title>Comparative assessment of Vibrio virulence in marine fish larvae.</title>
        <authorList>
            <person name="Ronneseth A."/>
            <person name="Castillo D."/>
            <person name="D'Alvise P."/>
            <person name="Tonnesen O."/>
            <person name="Haugland G."/>
            <person name="Grotkjaer T."/>
            <person name="Engell-Sorensen K."/>
            <person name="Norremark L."/>
            <person name="Bergh O."/>
            <person name="Wergeland H.I."/>
            <person name="Gram L."/>
        </authorList>
    </citation>
    <scope>NUCLEOTIDE SEQUENCE [LARGE SCALE GENOMIC DNA]</scope>
    <source>
        <strain evidence="12 13">90-11-286</strain>
    </source>
</reference>
<dbReference type="SMART" id="SM00283">
    <property type="entry name" value="MA"/>
    <property type="match status" value="1"/>
</dbReference>
<dbReference type="Gene3D" id="1.10.287.950">
    <property type="entry name" value="Methyl-accepting chemotaxis protein"/>
    <property type="match status" value="1"/>
</dbReference>
<comment type="caution">
    <text evidence="12">The sequence shown here is derived from an EMBL/GenBank/DDBJ whole genome shotgun (WGS) entry which is preliminary data.</text>
</comment>
<evidence type="ECO:0000256" key="3">
    <source>
        <dbReference type="ARBA" id="ARBA00022989"/>
    </source>
</evidence>
<evidence type="ECO:0000256" key="1">
    <source>
        <dbReference type="ARBA" id="ARBA00004141"/>
    </source>
</evidence>
<dbReference type="InterPro" id="IPR004090">
    <property type="entry name" value="Chemotax_Me-accpt_rcpt"/>
</dbReference>
<keyword evidence="3 9" id="KW-1133">Transmembrane helix</keyword>
<dbReference type="SUPFAM" id="SSF58104">
    <property type="entry name" value="Methyl-accepting chemotaxis protein (MCP) signaling domain"/>
    <property type="match status" value="1"/>
</dbReference>
<dbReference type="EMBL" id="JAHGUI010000056">
    <property type="protein sequence ID" value="MBT2919664.1"/>
    <property type="molecule type" value="Genomic_DNA"/>
</dbReference>
<keyword evidence="5 7" id="KW-0807">Transducer</keyword>
<comment type="similarity">
    <text evidence="6">Belongs to the methyl-accepting chemotaxis (MCP) protein family.</text>
</comment>
<dbReference type="GO" id="GO:0016020">
    <property type="term" value="C:membrane"/>
    <property type="evidence" value="ECO:0007669"/>
    <property type="project" value="UniProtKB-SubCell"/>
</dbReference>
<dbReference type="CDD" id="cd06225">
    <property type="entry name" value="HAMP"/>
    <property type="match status" value="1"/>
</dbReference>
<evidence type="ECO:0000256" key="9">
    <source>
        <dbReference type="SAM" id="Phobius"/>
    </source>
</evidence>
<dbReference type="GO" id="GO:0007165">
    <property type="term" value="P:signal transduction"/>
    <property type="evidence" value="ECO:0007669"/>
    <property type="project" value="UniProtKB-KW"/>
</dbReference>
<feature type="coiled-coil region" evidence="8">
    <location>
        <begin position="316"/>
        <end position="343"/>
    </location>
</feature>
<feature type="domain" description="HAMP" evidence="11">
    <location>
        <begin position="187"/>
        <end position="240"/>
    </location>
</feature>
<dbReference type="SMART" id="SM00304">
    <property type="entry name" value="HAMP"/>
    <property type="match status" value="1"/>
</dbReference>
<dbReference type="Pfam" id="PF00015">
    <property type="entry name" value="MCPsignal"/>
    <property type="match status" value="1"/>
</dbReference>
<evidence type="ECO:0000256" key="5">
    <source>
        <dbReference type="ARBA" id="ARBA00023224"/>
    </source>
</evidence>
<dbReference type="FunFam" id="1.10.287.950:FF:000001">
    <property type="entry name" value="Methyl-accepting chemotaxis sensory transducer"/>
    <property type="match status" value="1"/>
</dbReference>
<dbReference type="Proteomes" id="UP000078309">
    <property type="component" value="Unassembled WGS sequence"/>
</dbReference>
<evidence type="ECO:0000313" key="13">
    <source>
        <dbReference type="Proteomes" id="UP000078309"/>
    </source>
</evidence>
<sequence>MKIKHKLFGLTSLSILALVAIVAITEVSNLKLLKLEKTFVEVKTLEISLLDLNRIKLEFLDESSPSKRTEFGTVYRHYQQQSAALTTDLTELEIVIPELTKLSKKISLYEKDFTELVGSYGKDTKHDQELKDEMKVLFNDIFSILHHVEKVLQVEIEHAQSSIRGFIVFSIPSVAALFIVLSFIISRSIQRNIAQLSQVMTMVADKHDLTIRAHVESNDEIADISMQFNTLLSSIQQLVSQVQGSVNELGAASSQLQQSSLDTEKALNQQQLETDCVATAVTEMGETIKEIASTTEQASTNTQKSYNLANQGLSDIAITRDTIAELSSDLSEASDEVNRLSELSEQISSVLDVIKGIAEQTNLLALNAAIEAARAGEQGRGFAVVADEVRTLAGQTQNSTKEISNIILAIQEQTQTVVEVMQQCSGKGQSSSEVSDQAYSRLQSIMREMQLVLDNSTQIAAAVEEQSTVSDEIARNVNVIRDLSSINVQAVSENTQSTTVVANQADDLTAAVRMFKT</sequence>
<evidence type="ECO:0000256" key="2">
    <source>
        <dbReference type="ARBA" id="ARBA00022692"/>
    </source>
</evidence>
<keyword evidence="8" id="KW-0175">Coiled coil</keyword>
<protein>
    <submittedName>
        <fullName evidence="12">Methyl-accepting chemotaxis protein</fullName>
    </submittedName>
</protein>
<dbReference type="PROSITE" id="PS50111">
    <property type="entry name" value="CHEMOTAXIS_TRANSDUC_2"/>
    <property type="match status" value="1"/>
</dbReference>
<keyword evidence="2 9" id="KW-0812">Transmembrane</keyword>
<dbReference type="PRINTS" id="PR00260">
    <property type="entry name" value="CHEMTRNSDUCR"/>
</dbReference>
<dbReference type="AlphaFoldDB" id="A0ABD4QX16"/>
<dbReference type="Pfam" id="PF00672">
    <property type="entry name" value="HAMP"/>
    <property type="match status" value="1"/>
</dbReference>
<evidence type="ECO:0000256" key="4">
    <source>
        <dbReference type="ARBA" id="ARBA00023136"/>
    </source>
</evidence>
<comment type="subcellular location">
    <subcellularLocation>
        <location evidence="1">Membrane</location>
        <topology evidence="1">Multi-pass membrane protein</topology>
    </subcellularLocation>
</comment>
<dbReference type="PROSITE" id="PS50885">
    <property type="entry name" value="HAMP"/>
    <property type="match status" value="1"/>
</dbReference>
<evidence type="ECO:0000259" key="11">
    <source>
        <dbReference type="PROSITE" id="PS50885"/>
    </source>
</evidence>
<organism evidence="12 13">
    <name type="scientific">Vibrio anguillarum</name>
    <name type="common">Listonella anguillarum</name>
    <dbReference type="NCBI Taxonomy" id="55601"/>
    <lineage>
        <taxon>Bacteria</taxon>
        <taxon>Pseudomonadati</taxon>
        <taxon>Pseudomonadota</taxon>
        <taxon>Gammaproteobacteria</taxon>
        <taxon>Vibrionales</taxon>
        <taxon>Vibrionaceae</taxon>
        <taxon>Vibrio</taxon>
    </lineage>
</organism>
<dbReference type="PANTHER" id="PTHR32089">
    <property type="entry name" value="METHYL-ACCEPTING CHEMOTAXIS PROTEIN MCPB"/>
    <property type="match status" value="1"/>
</dbReference>
<proteinExistence type="inferred from homology"/>